<dbReference type="Pfam" id="PF13456">
    <property type="entry name" value="RVT_3"/>
    <property type="match status" value="1"/>
</dbReference>
<organism evidence="4 5">
    <name type="scientific">Actinidia rufa</name>
    <dbReference type="NCBI Taxonomy" id="165716"/>
    <lineage>
        <taxon>Eukaryota</taxon>
        <taxon>Viridiplantae</taxon>
        <taxon>Streptophyta</taxon>
        <taxon>Embryophyta</taxon>
        <taxon>Tracheophyta</taxon>
        <taxon>Spermatophyta</taxon>
        <taxon>Magnoliopsida</taxon>
        <taxon>eudicotyledons</taxon>
        <taxon>Gunneridae</taxon>
        <taxon>Pentapetalae</taxon>
        <taxon>asterids</taxon>
        <taxon>Ericales</taxon>
        <taxon>Actinidiaceae</taxon>
        <taxon>Actinidia</taxon>
    </lineage>
</organism>
<dbReference type="AlphaFoldDB" id="A0A7J0E7L3"/>
<name>A0A7J0E7L3_9ERIC</name>
<dbReference type="SUPFAM" id="SSF53098">
    <property type="entry name" value="Ribonuclease H-like"/>
    <property type="match status" value="1"/>
</dbReference>
<evidence type="ECO:0000256" key="1">
    <source>
        <dbReference type="SAM" id="MobiDB-lite"/>
    </source>
</evidence>
<dbReference type="InterPro" id="IPR036397">
    <property type="entry name" value="RNaseH_sf"/>
</dbReference>
<accession>A0A7J0E7L3</accession>
<evidence type="ECO:0000313" key="4">
    <source>
        <dbReference type="EMBL" id="GFY82390.1"/>
    </source>
</evidence>
<feature type="region of interest" description="Disordered" evidence="1">
    <location>
        <begin position="1"/>
        <end position="26"/>
    </location>
</feature>
<dbReference type="InterPro" id="IPR026960">
    <property type="entry name" value="RVT-Znf"/>
</dbReference>
<dbReference type="PANTHER" id="PTHR47723:SF19">
    <property type="entry name" value="POLYNUCLEOTIDYL TRANSFERASE, RIBONUCLEASE H-LIKE SUPERFAMILY PROTEIN"/>
    <property type="match status" value="1"/>
</dbReference>
<keyword evidence="5" id="KW-1185">Reference proteome</keyword>
<dbReference type="InterPro" id="IPR044730">
    <property type="entry name" value="RNase_H-like_dom_plant"/>
</dbReference>
<reference evidence="4 5" key="1">
    <citation type="submission" date="2019-07" db="EMBL/GenBank/DDBJ databases">
        <title>De Novo Assembly of kiwifruit Actinidia rufa.</title>
        <authorList>
            <person name="Sugita-Konishi S."/>
            <person name="Sato K."/>
            <person name="Mori E."/>
            <person name="Abe Y."/>
            <person name="Kisaki G."/>
            <person name="Hamano K."/>
            <person name="Suezawa K."/>
            <person name="Otani M."/>
            <person name="Fukuda T."/>
            <person name="Manabe T."/>
            <person name="Gomi K."/>
            <person name="Tabuchi M."/>
            <person name="Akimitsu K."/>
            <person name="Kataoka I."/>
        </authorList>
    </citation>
    <scope>NUCLEOTIDE SEQUENCE [LARGE SCALE GENOMIC DNA]</scope>
    <source>
        <strain evidence="5">cv. Fuchu</strain>
    </source>
</reference>
<dbReference type="OrthoDB" id="1938246at2759"/>
<evidence type="ECO:0000259" key="3">
    <source>
        <dbReference type="Pfam" id="PF13966"/>
    </source>
</evidence>
<evidence type="ECO:0000259" key="2">
    <source>
        <dbReference type="Pfam" id="PF13456"/>
    </source>
</evidence>
<gene>
    <name evidence="4" type="ORF">Acr_02g0006300</name>
</gene>
<proteinExistence type="predicted"/>
<sequence>MEGQWVLTSNASATMPSPSPPSASNHHHLSLVSSFASLPSTPPTYSIFNTSGTVIMRLREMNKQGFHGSGVDEGRDLLSKGVRWNIGDGSNVIFWEDKWIPSLRNFQMVSILPQGCPIKKGKDKLVWHFNSSGESSVKSGYRKLRELADAEINPEPGTSEPIPQVLWKKLWRVQCLPRAKHFIWKVIWNWVATKDNLFKRRCVMDPFCPICKNEPETIESVLFRRDWSRGVWFGSDLNYKVGDNISSGAKCPALRANLRDWRCKSPPGNCLKFNWDGTYSPSRGYAAFGVLARANGGRVVFPYTGRIRVSSAVLAEAWAIRLACSMAKAQGIYDAIFESDSANVIKRIKEKSLFAYWEAQVLLDVISCWASTFQWKFVWCPRQSSEAAHWMASSAISGVLSGSSDLKAYPACDGAFNGGGHDGCGGGKERGGRDLTMAWWQCNP</sequence>
<dbReference type="Pfam" id="PF13966">
    <property type="entry name" value="zf-RVT"/>
    <property type="match status" value="1"/>
</dbReference>
<dbReference type="GO" id="GO:0003676">
    <property type="term" value="F:nucleic acid binding"/>
    <property type="evidence" value="ECO:0007669"/>
    <property type="project" value="InterPro"/>
</dbReference>
<dbReference type="Proteomes" id="UP000585474">
    <property type="component" value="Unassembled WGS sequence"/>
</dbReference>
<dbReference type="PANTHER" id="PTHR47723">
    <property type="entry name" value="OS05G0353850 PROTEIN"/>
    <property type="match status" value="1"/>
</dbReference>
<dbReference type="GO" id="GO:0004523">
    <property type="term" value="F:RNA-DNA hybrid ribonuclease activity"/>
    <property type="evidence" value="ECO:0007669"/>
    <property type="project" value="InterPro"/>
</dbReference>
<dbReference type="InterPro" id="IPR012337">
    <property type="entry name" value="RNaseH-like_sf"/>
</dbReference>
<evidence type="ECO:0000313" key="5">
    <source>
        <dbReference type="Proteomes" id="UP000585474"/>
    </source>
</evidence>
<dbReference type="Gene3D" id="3.30.420.10">
    <property type="entry name" value="Ribonuclease H-like superfamily/Ribonuclease H"/>
    <property type="match status" value="1"/>
</dbReference>
<dbReference type="InterPro" id="IPR053151">
    <property type="entry name" value="RNase_H-like"/>
</dbReference>
<dbReference type="EMBL" id="BJWL01000002">
    <property type="protein sequence ID" value="GFY82390.1"/>
    <property type="molecule type" value="Genomic_DNA"/>
</dbReference>
<dbReference type="CDD" id="cd06222">
    <property type="entry name" value="RNase_H_like"/>
    <property type="match status" value="1"/>
</dbReference>
<feature type="domain" description="RNase H type-1" evidence="2">
    <location>
        <begin position="274"/>
        <end position="395"/>
    </location>
</feature>
<dbReference type="InterPro" id="IPR002156">
    <property type="entry name" value="RNaseH_domain"/>
</dbReference>
<comment type="caution">
    <text evidence="4">The sequence shown here is derived from an EMBL/GenBank/DDBJ whole genome shotgun (WGS) entry which is preliminary data.</text>
</comment>
<feature type="domain" description="Reverse transcriptase zinc-binding" evidence="3">
    <location>
        <begin position="164"/>
        <end position="232"/>
    </location>
</feature>
<protein>
    <submittedName>
        <fullName evidence="4">Uncharacterized protein</fullName>
    </submittedName>
</protein>